<feature type="transmembrane region" description="Helical" evidence="1">
    <location>
        <begin position="237"/>
        <end position="256"/>
    </location>
</feature>
<dbReference type="Pfam" id="PF05987">
    <property type="entry name" value="DUF898"/>
    <property type="match status" value="1"/>
</dbReference>
<accession>A0A1H0H632</accession>
<keyword evidence="1" id="KW-0812">Transmembrane</keyword>
<keyword evidence="1" id="KW-1133">Transmembrane helix</keyword>
<organism evidence="2 3">
    <name type="scientific">Lutimaribacter pacificus</name>
    <dbReference type="NCBI Taxonomy" id="391948"/>
    <lineage>
        <taxon>Bacteria</taxon>
        <taxon>Pseudomonadati</taxon>
        <taxon>Pseudomonadota</taxon>
        <taxon>Alphaproteobacteria</taxon>
        <taxon>Rhodobacterales</taxon>
        <taxon>Roseobacteraceae</taxon>
        <taxon>Lutimaribacter</taxon>
    </lineage>
</organism>
<protein>
    <recommendedName>
        <fullName evidence="4">DUF898 domain-containing protein</fullName>
    </recommendedName>
</protein>
<feature type="transmembrane region" description="Helical" evidence="1">
    <location>
        <begin position="18"/>
        <end position="39"/>
    </location>
</feature>
<name>A0A1H0H632_9RHOB</name>
<keyword evidence="3" id="KW-1185">Reference proteome</keyword>
<feature type="transmembrane region" description="Helical" evidence="1">
    <location>
        <begin position="153"/>
        <end position="175"/>
    </location>
</feature>
<feature type="transmembrane region" description="Helical" evidence="1">
    <location>
        <begin position="212"/>
        <end position="230"/>
    </location>
</feature>
<sequence length="395" mass="42959">MSEIRYADARYTGQSGPIFGLSLKVAVLTLLTLGIYRFWGKSRIRRYVWSSAELDGDRFEYTGTGLEKFLGFLMAVVFLAVYLGVVQIGLTFIGLTLLGEPETDAGMAAQALAFNLTFLSLVPFLLFALYRARRYKLARTRWRGIRFGMDKGAWGYAFRAIGHYILTILTLGILLPRQSFHLEKYMTDRMWFGDTRFEQGGRWQDLYAPMKHVFIGLAVILLGLAAGIALDMGLLLVALPVIGLLWLTIGVIHYRVQSFAYLTSHKTLGGQIAFDARPQTSTVIMTYVVGGIVIGLAVAIIGGLLGAVFLTTVEGIATAMPPVGVMILLILGYVAMILGAGAATTALIVQPIVAHYVDTFTAINIDAANAIRQRVADRGADAEGFADALDIGGAI</sequence>
<evidence type="ECO:0000313" key="2">
    <source>
        <dbReference type="EMBL" id="SHJ96680.1"/>
    </source>
</evidence>
<dbReference type="OrthoDB" id="7462354at2"/>
<dbReference type="EMBL" id="FQZZ01000002">
    <property type="protein sequence ID" value="SHJ96680.1"/>
    <property type="molecule type" value="Genomic_DNA"/>
</dbReference>
<dbReference type="Proteomes" id="UP000324252">
    <property type="component" value="Unassembled WGS sequence"/>
</dbReference>
<feature type="transmembrane region" description="Helical" evidence="1">
    <location>
        <begin position="69"/>
        <end position="95"/>
    </location>
</feature>
<feature type="transmembrane region" description="Helical" evidence="1">
    <location>
        <begin position="107"/>
        <end position="132"/>
    </location>
</feature>
<dbReference type="RefSeq" id="WP_149788198.1">
    <property type="nucleotide sequence ID" value="NZ_FNIO01000003.1"/>
</dbReference>
<evidence type="ECO:0000256" key="1">
    <source>
        <dbReference type="SAM" id="Phobius"/>
    </source>
</evidence>
<evidence type="ECO:0000313" key="3">
    <source>
        <dbReference type="Proteomes" id="UP000324252"/>
    </source>
</evidence>
<proteinExistence type="predicted"/>
<feature type="transmembrane region" description="Helical" evidence="1">
    <location>
        <begin position="323"/>
        <end position="349"/>
    </location>
</feature>
<dbReference type="AlphaFoldDB" id="A0A1H0H632"/>
<gene>
    <name evidence="2" type="ORF">SAMN05444142_102547</name>
</gene>
<evidence type="ECO:0008006" key="4">
    <source>
        <dbReference type="Google" id="ProtNLM"/>
    </source>
</evidence>
<keyword evidence="1" id="KW-0472">Membrane</keyword>
<dbReference type="InterPro" id="IPR010295">
    <property type="entry name" value="DUF898"/>
</dbReference>
<feature type="transmembrane region" description="Helical" evidence="1">
    <location>
        <begin position="284"/>
        <end position="311"/>
    </location>
</feature>
<reference evidence="2 3" key="1">
    <citation type="submission" date="2016-11" db="EMBL/GenBank/DDBJ databases">
        <authorList>
            <person name="Varghese N."/>
            <person name="Submissions S."/>
        </authorList>
    </citation>
    <scope>NUCLEOTIDE SEQUENCE [LARGE SCALE GENOMIC DNA]</scope>
    <source>
        <strain evidence="2 3">DSM 29620</strain>
    </source>
</reference>